<evidence type="ECO:0000313" key="2">
    <source>
        <dbReference type="EMBL" id="OAA73486.1"/>
    </source>
</evidence>
<name>A0A168E841_CORFA</name>
<dbReference type="SUPFAM" id="SSF50685">
    <property type="entry name" value="Barwin-like endoglucanases"/>
    <property type="match status" value="1"/>
</dbReference>
<accession>A0A168E841</accession>
<organism evidence="2 3">
    <name type="scientific">Cordyceps fumosorosea (strain ARSEF 2679)</name>
    <name type="common">Isaria fumosorosea</name>
    <dbReference type="NCBI Taxonomy" id="1081104"/>
    <lineage>
        <taxon>Eukaryota</taxon>
        <taxon>Fungi</taxon>
        <taxon>Dikarya</taxon>
        <taxon>Ascomycota</taxon>
        <taxon>Pezizomycotina</taxon>
        <taxon>Sordariomycetes</taxon>
        <taxon>Hypocreomycetidae</taxon>
        <taxon>Hypocreales</taxon>
        <taxon>Cordycipitaceae</taxon>
        <taxon>Cordyceps</taxon>
    </lineage>
</organism>
<gene>
    <name evidence="2" type="ORF">ISF_00387</name>
</gene>
<dbReference type="AlphaFoldDB" id="A0A168E841"/>
<dbReference type="RefSeq" id="XP_018708444.1">
    <property type="nucleotide sequence ID" value="XM_018843994.1"/>
</dbReference>
<keyword evidence="1" id="KW-0732">Signal</keyword>
<keyword evidence="3" id="KW-1185">Reference proteome</keyword>
<sequence length="147" mass="15783">MRPSLLLATASLILAAPTEDAVEKRAITSGTNDGSIFQFGDAARCRRTFYDSGACGLSTYFKGRVPADATLVAVPSGVFDRYGQAQDNRLCGKTITMTYRGVTRRAVVADENTSGEQSIDMCLDDWKAFGGKDGDGTLRKGIKWTIG</sequence>
<protein>
    <recommendedName>
        <fullName evidence="4">Barwin-related endoglucanase</fullName>
    </recommendedName>
</protein>
<dbReference type="OrthoDB" id="623670at2759"/>
<evidence type="ECO:0000256" key="1">
    <source>
        <dbReference type="SAM" id="SignalP"/>
    </source>
</evidence>
<dbReference type="GeneID" id="30016679"/>
<evidence type="ECO:0008006" key="4">
    <source>
        <dbReference type="Google" id="ProtNLM"/>
    </source>
</evidence>
<feature type="signal peptide" evidence="1">
    <location>
        <begin position="1"/>
        <end position="15"/>
    </location>
</feature>
<dbReference type="CDD" id="cd22191">
    <property type="entry name" value="DPBB_RlpA_EXP_N-like"/>
    <property type="match status" value="1"/>
</dbReference>
<feature type="chain" id="PRO_5013085373" description="Barwin-related endoglucanase" evidence="1">
    <location>
        <begin position="16"/>
        <end position="147"/>
    </location>
</feature>
<dbReference type="EMBL" id="AZHB01000001">
    <property type="protein sequence ID" value="OAA73486.1"/>
    <property type="molecule type" value="Genomic_DNA"/>
</dbReference>
<proteinExistence type="predicted"/>
<dbReference type="Gene3D" id="2.40.40.10">
    <property type="entry name" value="RlpA-like domain"/>
    <property type="match status" value="1"/>
</dbReference>
<evidence type="ECO:0000313" key="3">
    <source>
        <dbReference type="Proteomes" id="UP000076744"/>
    </source>
</evidence>
<dbReference type="Proteomes" id="UP000076744">
    <property type="component" value="Unassembled WGS sequence"/>
</dbReference>
<reference evidence="2 3" key="1">
    <citation type="journal article" date="2016" name="Genome Biol. Evol.">
        <title>Divergent and convergent evolution of fungal pathogenicity.</title>
        <authorList>
            <person name="Shang Y."/>
            <person name="Xiao G."/>
            <person name="Zheng P."/>
            <person name="Cen K."/>
            <person name="Zhan S."/>
            <person name="Wang C."/>
        </authorList>
    </citation>
    <scope>NUCLEOTIDE SEQUENCE [LARGE SCALE GENOMIC DNA]</scope>
    <source>
        <strain evidence="2 3">ARSEF 2679</strain>
    </source>
</reference>
<comment type="caution">
    <text evidence="2">The sequence shown here is derived from an EMBL/GenBank/DDBJ whole genome shotgun (WGS) entry which is preliminary data.</text>
</comment>
<dbReference type="InterPro" id="IPR036908">
    <property type="entry name" value="RlpA-like_sf"/>
</dbReference>